<dbReference type="Pfam" id="PF00852">
    <property type="entry name" value="Glyco_transf_10"/>
    <property type="match status" value="1"/>
</dbReference>
<dbReference type="InterPro" id="IPR055270">
    <property type="entry name" value="Glyco_tran_10_C"/>
</dbReference>
<dbReference type="FunCoup" id="A0A7M7NJ69">
    <property type="interactions" value="509"/>
</dbReference>
<keyword evidence="14" id="KW-1185">Reference proteome</keyword>
<evidence type="ECO:0000259" key="12">
    <source>
        <dbReference type="Pfam" id="PF00852"/>
    </source>
</evidence>
<proteinExistence type="inferred from homology"/>
<dbReference type="OMA" id="RRNWASH"/>
<dbReference type="InterPro" id="IPR001503">
    <property type="entry name" value="Glyco_trans_10"/>
</dbReference>
<dbReference type="GO" id="GO:0046920">
    <property type="term" value="F:alpha-(1-&gt;3)-fucosyltransferase activity"/>
    <property type="evidence" value="ECO:0000318"/>
    <property type="project" value="GO_Central"/>
</dbReference>
<feature type="domain" description="Fucosyltransferase C-terminal" evidence="12">
    <location>
        <begin position="34"/>
        <end position="196"/>
    </location>
</feature>
<reference evidence="14" key="1">
    <citation type="submission" date="2015-02" db="EMBL/GenBank/DDBJ databases">
        <title>Genome sequencing for Strongylocentrotus purpuratus.</title>
        <authorList>
            <person name="Murali S."/>
            <person name="Liu Y."/>
            <person name="Vee V."/>
            <person name="English A."/>
            <person name="Wang M."/>
            <person name="Skinner E."/>
            <person name="Han Y."/>
            <person name="Muzny D.M."/>
            <person name="Worley K.C."/>
            <person name="Gibbs R.A."/>
        </authorList>
    </citation>
    <scope>NUCLEOTIDE SEQUENCE</scope>
</reference>
<keyword evidence="11" id="KW-0333">Golgi apparatus</keyword>
<dbReference type="Gene3D" id="3.40.50.11660">
    <property type="entry name" value="Glycosyl transferase family 10, C-terminal domain"/>
    <property type="match status" value="1"/>
</dbReference>
<dbReference type="InterPro" id="IPR038577">
    <property type="entry name" value="GT10-like_C_sf"/>
</dbReference>
<keyword evidence="4 11" id="KW-0808">Transferase</keyword>
<evidence type="ECO:0000256" key="4">
    <source>
        <dbReference type="ARBA" id="ARBA00022679"/>
    </source>
</evidence>
<dbReference type="InParanoid" id="A0A7M7NJ69"/>
<keyword evidence="6" id="KW-0735">Signal-anchor</keyword>
<evidence type="ECO:0000256" key="7">
    <source>
        <dbReference type="ARBA" id="ARBA00022989"/>
    </source>
</evidence>
<evidence type="ECO:0000256" key="5">
    <source>
        <dbReference type="ARBA" id="ARBA00022692"/>
    </source>
</evidence>
<evidence type="ECO:0000256" key="9">
    <source>
        <dbReference type="ARBA" id="ARBA00023180"/>
    </source>
</evidence>
<evidence type="ECO:0000256" key="1">
    <source>
        <dbReference type="ARBA" id="ARBA00004922"/>
    </source>
</evidence>
<sequence>MSYRFRESHLYGSYGRFNTDHPEMKFTKRRNWASHKTRPVAWVSSNCNGTVSWDRKGFVDALSRYVPVSMYRKSGTKDCPMDERCNRSIRKHKFYLALENSPCRDYISEELWRNALLNNLVPVVYGASKEDYKRVLPPDSFIHVEDFDSIMELALYLRKLSKDEGLYNTYFEWKKFGWVQLTTEEYLLEPEQVCENIVSRLLSDEKAMREGTYHKPKFPDWNEWWTNSCKKGVKWPIKLK</sequence>
<evidence type="ECO:0000256" key="8">
    <source>
        <dbReference type="ARBA" id="ARBA00023136"/>
    </source>
</evidence>
<dbReference type="KEGG" id="spu:115922482"/>
<comment type="similarity">
    <text evidence="2 11">Belongs to the glycosyltransferase 10 family.</text>
</comment>
<evidence type="ECO:0000313" key="14">
    <source>
        <dbReference type="Proteomes" id="UP000007110"/>
    </source>
</evidence>
<dbReference type="OrthoDB" id="427096at2759"/>
<dbReference type="EnsemblMetazoa" id="XM_030981405">
    <property type="protein sequence ID" value="XP_030837265"/>
    <property type="gene ID" value="LOC115922482"/>
</dbReference>
<keyword evidence="8" id="KW-0472">Membrane</keyword>
<comment type="pathway">
    <text evidence="1">Protein modification; protein glycosylation.</text>
</comment>
<evidence type="ECO:0000256" key="3">
    <source>
        <dbReference type="ARBA" id="ARBA00022676"/>
    </source>
</evidence>
<dbReference type="GeneID" id="115922482"/>
<reference evidence="13" key="2">
    <citation type="submission" date="2021-01" db="UniProtKB">
        <authorList>
            <consortium name="EnsemblMetazoa"/>
        </authorList>
    </citation>
    <scope>IDENTIFICATION</scope>
</reference>
<evidence type="ECO:0000256" key="6">
    <source>
        <dbReference type="ARBA" id="ARBA00022968"/>
    </source>
</evidence>
<dbReference type="FunFam" id="3.40.50.11660:FF:000002">
    <property type="entry name" value="Alpha-(1,3)-fucosyltransferase"/>
    <property type="match status" value="1"/>
</dbReference>
<dbReference type="GO" id="GO:0032580">
    <property type="term" value="C:Golgi cisterna membrane"/>
    <property type="evidence" value="ECO:0007669"/>
    <property type="project" value="UniProtKB-SubCell"/>
</dbReference>
<accession>A0A7M7NJ69</accession>
<keyword evidence="3 11" id="KW-0328">Glycosyltransferase</keyword>
<keyword evidence="9" id="KW-0325">Glycoprotein</keyword>
<keyword evidence="5 11" id="KW-0812">Transmembrane</keyword>
<evidence type="ECO:0000256" key="10">
    <source>
        <dbReference type="ARBA" id="ARBA00060399"/>
    </source>
</evidence>
<organism evidence="13 14">
    <name type="scientific">Strongylocentrotus purpuratus</name>
    <name type="common">Purple sea urchin</name>
    <dbReference type="NCBI Taxonomy" id="7668"/>
    <lineage>
        <taxon>Eukaryota</taxon>
        <taxon>Metazoa</taxon>
        <taxon>Echinodermata</taxon>
        <taxon>Eleutherozoa</taxon>
        <taxon>Echinozoa</taxon>
        <taxon>Echinoidea</taxon>
        <taxon>Euechinoidea</taxon>
        <taxon>Echinacea</taxon>
        <taxon>Camarodonta</taxon>
        <taxon>Echinidea</taxon>
        <taxon>Strongylocentrotidae</taxon>
        <taxon>Strongylocentrotus</taxon>
    </lineage>
</organism>
<dbReference type="Proteomes" id="UP000007110">
    <property type="component" value="Unassembled WGS sequence"/>
</dbReference>
<evidence type="ECO:0000256" key="2">
    <source>
        <dbReference type="ARBA" id="ARBA00008919"/>
    </source>
</evidence>
<keyword evidence="7" id="KW-1133">Transmembrane helix</keyword>
<protein>
    <recommendedName>
        <fullName evidence="11">Fucosyltransferase</fullName>
        <ecNumber evidence="11">2.4.1.-</ecNumber>
    </recommendedName>
</protein>
<evidence type="ECO:0000313" key="13">
    <source>
        <dbReference type="EnsemblMetazoa" id="XP_030837265"/>
    </source>
</evidence>
<dbReference type="AlphaFoldDB" id="A0A7M7NJ69"/>
<dbReference type="UniPathway" id="UPA00378"/>
<dbReference type="SUPFAM" id="SSF53756">
    <property type="entry name" value="UDP-Glycosyltransferase/glycogen phosphorylase"/>
    <property type="match status" value="1"/>
</dbReference>
<dbReference type="PANTHER" id="PTHR11929:SF145">
    <property type="entry name" value="ALPHA-(1,3)-FUCOSYLTRANSFERASE FUT-1"/>
    <property type="match status" value="1"/>
</dbReference>
<comment type="subcellular location">
    <subcellularLocation>
        <location evidence="10">Endomembrane system</location>
        <topology evidence="10">Single-pass type II membrane protein</topology>
    </subcellularLocation>
    <subcellularLocation>
        <location evidence="11">Golgi apparatus</location>
        <location evidence="11">Golgi stack membrane</location>
        <topology evidence="11">Single-pass type II membrane protein</topology>
    </subcellularLocation>
</comment>
<dbReference type="RefSeq" id="XP_030837265.1">
    <property type="nucleotide sequence ID" value="XM_030981405.1"/>
</dbReference>
<dbReference type="EC" id="2.4.1.-" evidence="11"/>
<evidence type="ECO:0000256" key="11">
    <source>
        <dbReference type="RuleBase" id="RU003832"/>
    </source>
</evidence>
<name>A0A7M7NJ69_STRPU</name>
<dbReference type="PANTHER" id="PTHR11929">
    <property type="entry name" value="ALPHA- 1,3 -FUCOSYLTRANSFERASE"/>
    <property type="match status" value="1"/>
</dbReference>